<dbReference type="Proteomes" id="UP000295131">
    <property type="component" value="Unassembled WGS sequence"/>
</dbReference>
<dbReference type="PANTHER" id="PTHR32308:SF0">
    <property type="entry name" value="HPCH_HPAI ALDOLASE_CITRATE LYASE DOMAIN-CONTAINING PROTEIN"/>
    <property type="match status" value="1"/>
</dbReference>
<dbReference type="InterPro" id="IPR040442">
    <property type="entry name" value="Pyrv_kinase-like_dom_sf"/>
</dbReference>
<evidence type="ECO:0000256" key="6">
    <source>
        <dbReference type="PIRSR" id="PIRSR015582-2"/>
    </source>
</evidence>
<feature type="domain" description="HpcH/HpaI aldolase/citrate lyase" evidence="7">
    <location>
        <begin position="4"/>
        <end position="231"/>
    </location>
</feature>
<dbReference type="EMBL" id="SMSI01000001">
    <property type="protein sequence ID" value="TDH39260.1"/>
    <property type="molecule type" value="Genomic_DNA"/>
</dbReference>
<comment type="similarity">
    <text evidence="2">Belongs to the HpcH/HpaI aldolase family.</text>
</comment>
<protein>
    <submittedName>
        <fullName evidence="8">CoA ester lyase</fullName>
    </submittedName>
</protein>
<feature type="binding site" evidence="6">
    <location>
        <position position="158"/>
    </location>
    <ligand>
        <name>Mg(2+)</name>
        <dbReference type="ChEBI" id="CHEBI:18420"/>
    </ligand>
</feature>
<feature type="binding site" evidence="5">
    <location>
        <position position="131"/>
    </location>
    <ligand>
        <name>substrate</name>
    </ligand>
</feature>
<comment type="cofactor">
    <cofactor evidence="1">
        <name>Mg(2+)</name>
        <dbReference type="ChEBI" id="CHEBI:18420"/>
    </cofactor>
</comment>
<comment type="caution">
    <text evidence="8">The sequence shown here is derived from an EMBL/GenBank/DDBJ whole genome shotgun (WGS) entry which is preliminary data.</text>
</comment>
<gene>
    <name evidence="8" type="ORF">E2A64_09410</name>
</gene>
<dbReference type="Pfam" id="PF03328">
    <property type="entry name" value="HpcH_HpaI"/>
    <property type="match status" value="1"/>
</dbReference>
<keyword evidence="3 6" id="KW-0479">Metal-binding</keyword>
<dbReference type="OrthoDB" id="9800547at2"/>
<name>A0A4R5PQ58_9HYPH</name>
<keyword evidence="4 6" id="KW-0460">Magnesium</keyword>
<evidence type="ECO:0000313" key="8">
    <source>
        <dbReference type="EMBL" id="TDH39260.1"/>
    </source>
</evidence>
<dbReference type="InterPro" id="IPR015813">
    <property type="entry name" value="Pyrv/PenolPyrv_kinase-like_dom"/>
</dbReference>
<proteinExistence type="inferred from homology"/>
<dbReference type="Gene3D" id="3.20.20.60">
    <property type="entry name" value="Phosphoenolpyruvate-binding domains"/>
    <property type="match status" value="1"/>
</dbReference>
<evidence type="ECO:0000259" key="7">
    <source>
        <dbReference type="Pfam" id="PF03328"/>
    </source>
</evidence>
<keyword evidence="9" id="KW-1185">Reference proteome</keyword>
<accession>A0A4R5PQ58</accession>
<keyword evidence="8" id="KW-0456">Lyase</keyword>
<evidence type="ECO:0000313" key="9">
    <source>
        <dbReference type="Proteomes" id="UP000295131"/>
    </source>
</evidence>
<reference evidence="8 9" key="1">
    <citation type="journal article" date="2013" name="Int. J. Syst. Evol. Microbiol.">
        <title>Hoeflea suaedae sp. nov., an endophytic bacterium isolated from the root of the halophyte Suaeda maritima.</title>
        <authorList>
            <person name="Chung E.J."/>
            <person name="Park J.A."/>
            <person name="Pramanik P."/>
            <person name="Bibi F."/>
            <person name="Jeon C.O."/>
            <person name="Chung Y.R."/>
        </authorList>
    </citation>
    <scope>NUCLEOTIDE SEQUENCE [LARGE SCALE GENOMIC DNA]</scope>
    <source>
        <strain evidence="8 9">YC6898</strain>
    </source>
</reference>
<dbReference type="InterPro" id="IPR005000">
    <property type="entry name" value="Aldolase/citrate-lyase_domain"/>
</dbReference>
<evidence type="ECO:0000256" key="2">
    <source>
        <dbReference type="ARBA" id="ARBA00005568"/>
    </source>
</evidence>
<evidence type="ECO:0000256" key="4">
    <source>
        <dbReference type="ARBA" id="ARBA00022842"/>
    </source>
</evidence>
<feature type="binding site" evidence="6">
    <location>
        <position position="131"/>
    </location>
    <ligand>
        <name>Mg(2+)</name>
        <dbReference type="ChEBI" id="CHEBI:18420"/>
    </ligand>
</feature>
<dbReference type="GO" id="GO:0000287">
    <property type="term" value="F:magnesium ion binding"/>
    <property type="evidence" value="ECO:0007669"/>
    <property type="project" value="TreeGrafter"/>
</dbReference>
<dbReference type="GO" id="GO:0016829">
    <property type="term" value="F:lyase activity"/>
    <property type="evidence" value="ECO:0007669"/>
    <property type="project" value="UniProtKB-KW"/>
</dbReference>
<sequence>MMLRSLLFVPADSEKKLAKVSASEADAVILDLEDSVSAARKAEARSMLAAFFRSLQPAGTCPRLIVRVNALDTGLTDDDLKIVVPLKPSAILLPKAGNGAELQDISARIAVLEAESDIEDGSIRLHALMTETAGGLLNAATFSGKTGRLEALAWGGEDLAAAIGASSNRDEAGSYTEVFRLARSLTLLTAADAGVEAIDTVFTDYKDEAGLARECAAAVRDGFSGKMAIHPAQVPIINAAFTPPPGDVERAKTIIQLFADAGRDAGVLSLDGKMIDRPHLRQAERIVRRAGLDPTSL</sequence>
<dbReference type="PANTHER" id="PTHR32308">
    <property type="entry name" value="LYASE BETA SUBUNIT, PUTATIVE (AFU_ORTHOLOGUE AFUA_4G13030)-RELATED"/>
    <property type="match status" value="1"/>
</dbReference>
<dbReference type="AlphaFoldDB" id="A0A4R5PQ58"/>
<feature type="binding site" evidence="5">
    <location>
        <position position="67"/>
    </location>
    <ligand>
        <name>substrate</name>
    </ligand>
</feature>
<evidence type="ECO:0000256" key="5">
    <source>
        <dbReference type="PIRSR" id="PIRSR015582-1"/>
    </source>
</evidence>
<evidence type="ECO:0000256" key="3">
    <source>
        <dbReference type="ARBA" id="ARBA00022723"/>
    </source>
</evidence>
<dbReference type="SUPFAM" id="SSF51621">
    <property type="entry name" value="Phosphoenolpyruvate/pyruvate domain"/>
    <property type="match status" value="1"/>
</dbReference>
<dbReference type="GO" id="GO:0006107">
    <property type="term" value="P:oxaloacetate metabolic process"/>
    <property type="evidence" value="ECO:0007669"/>
    <property type="project" value="TreeGrafter"/>
</dbReference>
<dbReference type="PIRSF" id="PIRSF015582">
    <property type="entry name" value="Cit_lyase_B"/>
    <property type="match status" value="1"/>
</dbReference>
<dbReference type="InterPro" id="IPR011206">
    <property type="entry name" value="Citrate_lyase_beta/mcl1/mcl2"/>
</dbReference>
<organism evidence="8 9">
    <name type="scientific">Pseudohoeflea suaedae</name>
    <dbReference type="NCBI Taxonomy" id="877384"/>
    <lineage>
        <taxon>Bacteria</taxon>
        <taxon>Pseudomonadati</taxon>
        <taxon>Pseudomonadota</taxon>
        <taxon>Alphaproteobacteria</taxon>
        <taxon>Hyphomicrobiales</taxon>
        <taxon>Rhizobiaceae</taxon>
        <taxon>Pseudohoeflea</taxon>
    </lineage>
</organism>
<evidence type="ECO:0000256" key="1">
    <source>
        <dbReference type="ARBA" id="ARBA00001946"/>
    </source>
</evidence>